<feature type="domain" description="Sulfotransferase" evidence="3">
    <location>
        <begin position="55"/>
        <end position="324"/>
    </location>
</feature>
<name>A0A023F6M0_TRIIF</name>
<comment type="similarity">
    <text evidence="1">Belongs to the sulfotransferase 1 family.</text>
</comment>
<feature type="non-terminal residue" evidence="4">
    <location>
        <position position="1"/>
    </location>
</feature>
<evidence type="ECO:0000256" key="2">
    <source>
        <dbReference type="ARBA" id="ARBA00022679"/>
    </source>
</evidence>
<dbReference type="GO" id="GO:0008146">
    <property type="term" value="F:sulfotransferase activity"/>
    <property type="evidence" value="ECO:0007669"/>
    <property type="project" value="InterPro"/>
</dbReference>
<dbReference type="InterPro" id="IPR027417">
    <property type="entry name" value="P-loop_NTPase"/>
</dbReference>
<evidence type="ECO:0000259" key="3">
    <source>
        <dbReference type="Pfam" id="PF00685"/>
    </source>
</evidence>
<dbReference type="Pfam" id="PF00685">
    <property type="entry name" value="Sulfotransfer_1"/>
    <property type="match status" value="1"/>
</dbReference>
<dbReference type="EMBL" id="GBBI01001711">
    <property type="protein sequence ID" value="JAC17001.1"/>
    <property type="molecule type" value="mRNA"/>
</dbReference>
<evidence type="ECO:0000256" key="1">
    <source>
        <dbReference type="ARBA" id="ARBA00005771"/>
    </source>
</evidence>
<dbReference type="SUPFAM" id="SSF52540">
    <property type="entry name" value="P-loop containing nucleoside triphosphate hydrolases"/>
    <property type="match status" value="1"/>
</dbReference>
<protein>
    <submittedName>
        <fullName evidence="4">Putative sulfotransferase</fullName>
    </submittedName>
</protein>
<proteinExistence type="evidence at transcript level"/>
<evidence type="ECO:0000313" key="4">
    <source>
        <dbReference type="EMBL" id="JAC17001.1"/>
    </source>
</evidence>
<organism evidence="4">
    <name type="scientific">Triatoma infestans</name>
    <name type="common">Assassin bug</name>
    <dbReference type="NCBI Taxonomy" id="30076"/>
    <lineage>
        <taxon>Eukaryota</taxon>
        <taxon>Metazoa</taxon>
        <taxon>Ecdysozoa</taxon>
        <taxon>Arthropoda</taxon>
        <taxon>Hexapoda</taxon>
        <taxon>Insecta</taxon>
        <taxon>Pterygota</taxon>
        <taxon>Neoptera</taxon>
        <taxon>Paraneoptera</taxon>
        <taxon>Hemiptera</taxon>
        <taxon>Heteroptera</taxon>
        <taxon>Panheteroptera</taxon>
        <taxon>Cimicomorpha</taxon>
        <taxon>Reduviidae</taxon>
        <taxon>Triatominae</taxon>
        <taxon>Triatoma</taxon>
    </lineage>
</organism>
<reference evidence="4" key="1">
    <citation type="journal article" date="2014" name="PLoS Negl. Trop. Dis.">
        <title>An updated insight into the Sialotranscriptome of Triatoma infestans: developmental stage and geographic variations.</title>
        <authorList>
            <person name="Schwarz A."/>
            <person name="Medrano-Mercado N."/>
            <person name="Schaub G.A."/>
            <person name="Struchiner C.J."/>
            <person name="Bargues M.D."/>
            <person name="Levy M.Z."/>
            <person name="Ribeiro J.M."/>
        </authorList>
    </citation>
    <scope>NUCLEOTIDE SEQUENCE</scope>
    <source>
        <strain evidence="4">Chile</strain>
        <tissue evidence="4">Salivary glands</tissue>
    </source>
</reference>
<dbReference type="InterPro" id="IPR000863">
    <property type="entry name" value="Sulfotransferase_dom"/>
</dbReference>
<dbReference type="AlphaFoldDB" id="A0A023F6M0"/>
<dbReference type="Gene3D" id="3.40.50.300">
    <property type="entry name" value="P-loop containing nucleotide triphosphate hydrolases"/>
    <property type="match status" value="1"/>
</dbReference>
<sequence length="338" mass="39871">FPYNISPLDVSINRELLEYFGGRKTGFVQVGPKKYLLPQKYTRHANEFYNFELRKDDLWIVTYPRSGTSLTQELLWLVNNDLDYNTSAKIPLIERFPFFEFNIISDDEFLQELAELNGHSPQAMKEIKARNTPGYEIGPMMKSPRHFKTHLPLSLLPPKLLDTCKVVYVARNPYDVSVSFYHHNKRNRAHDFKGNFNKYWEFFEKDLVVYTPYWQHIQEGWQFKDHPNLLFLYYENLIKDKPSVIRQIAKYMNKELSEDDINKLINHINYDNFQKNVPLMRNSGINGLVNKVAQPKQRGTIGGKEEFVVDNELKHRANQWFIKNSSQIGVEFPISIDP</sequence>
<accession>A0A023F6M0</accession>
<dbReference type="PANTHER" id="PTHR11783">
    <property type="entry name" value="SULFOTRANSFERASE SULT"/>
    <property type="match status" value="1"/>
</dbReference>
<keyword evidence="2 4" id="KW-0808">Transferase</keyword>